<feature type="region of interest" description="Disordered" evidence="1">
    <location>
        <begin position="37"/>
        <end position="57"/>
    </location>
</feature>
<protein>
    <submittedName>
        <fullName evidence="2">Uncharacterized protein</fullName>
    </submittedName>
</protein>
<dbReference type="Proteomes" id="UP000282582">
    <property type="component" value="Unassembled WGS sequence"/>
</dbReference>
<evidence type="ECO:0000313" key="3">
    <source>
        <dbReference type="Proteomes" id="UP000282582"/>
    </source>
</evidence>
<evidence type="ECO:0000313" key="2">
    <source>
        <dbReference type="EMBL" id="RMY08699.1"/>
    </source>
</evidence>
<reference evidence="2 3" key="1">
    <citation type="journal article" date="2018" name="BMC Genomics">
        <title>Genomic evidence for intraspecific hybridization in a clonal and extremely halotolerant yeast.</title>
        <authorList>
            <person name="Gostincar C."/>
            <person name="Stajich J.E."/>
            <person name="Zupancic J."/>
            <person name="Zalar P."/>
            <person name="Gunde-Cimerman N."/>
        </authorList>
    </citation>
    <scope>NUCLEOTIDE SEQUENCE [LARGE SCALE GENOMIC DNA]</scope>
    <source>
        <strain evidence="2 3">EXF-6654</strain>
    </source>
</reference>
<evidence type="ECO:0000256" key="1">
    <source>
        <dbReference type="SAM" id="MobiDB-lite"/>
    </source>
</evidence>
<feature type="non-terminal residue" evidence="2">
    <location>
        <position position="57"/>
    </location>
</feature>
<proteinExistence type="predicted"/>
<name>A0A3M6Z0V7_HORWE</name>
<organism evidence="2 3">
    <name type="scientific">Hortaea werneckii</name>
    <name type="common">Black yeast</name>
    <name type="synonym">Cladosporium werneckii</name>
    <dbReference type="NCBI Taxonomy" id="91943"/>
    <lineage>
        <taxon>Eukaryota</taxon>
        <taxon>Fungi</taxon>
        <taxon>Dikarya</taxon>
        <taxon>Ascomycota</taxon>
        <taxon>Pezizomycotina</taxon>
        <taxon>Dothideomycetes</taxon>
        <taxon>Dothideomycetidae</taxon>
        <taxon>Mycosphaerellales</taxon>
        <taxon>Teratosphaeriaceae</taxon>
        <taxon>Hortaea</taxon>
    </lineage>
</organism>
<comment type="caution">
    <text evidence="2">The sequence shown here is derived from an EMBL/GenBank/DDBJ whole genome shotgun (WGS) entry which is preliminary data.</text>
</comment>
<sequence length="57" mass="6238">MYTGGTLLRPYPKSCTPSTTSWSPARFFIWAFPTLRPGSSPRPTSMRGITVSANSQS</sequence>
<gene>
    <name evidence="2" type="ORF">D0868_04655</name>
</gene>
<accession>A0A3M6Z0V7</accession>
<dbReference type="EMBL" id="QWIK01000300">
    <property type="protein sequence ID" value="RMY08699.1"/>
    <property type="molecule type" value="Genomic_DNA"/>
</dbReference>
<dbReference type="AlphaFoldDB" id="A0A3M6Z0V7"/>